<keyword evidence="3 6" id="KW-1133">Transmembrane helix</keyword>
<reference evidence="8" key="2">
    <citation type="submission" date="2015-01" db="EMBL/GenBank/DDBJ databases">
        <title>Evolutionary Origins and Diversification of the Mycorrhizal Mutualists.</title>
        <authorList>
            <consortium name="DOE Joint Genome Institute"/>
            <consortium name="Mycorrhizal Genomics Consortium"/>
            <person name="Kohler A."/>
            <person name="Kuo A."/>
            <person name="Nagy L.G."/>
            <person name="Floudas D."/>
            <person name="Copeland A."/>
            <person name="Barry K.W."/>
            <person name="Cichocki N."/>
            <person name="Veneault-Fourrey C."/>
            <person name="LaButti K."/>
            <person name="Lindquist E.A."/>
            <person name="Lipzen A."/>
            <person name="Lundell T."/>
            <person name="Morin E."/>
            <person name="Murat C."/>
            <person name="Riley R."/>
            <person name="Ohm R."/>
            <person name="Sun H."/>
            <person name="Tunlid A."/>
            <person name="Henrissat B."/>
            <person name="Grigoriev I.V."/>
            <person name="Hibbett D.S."/>
            <person name="Martin F."/>
        </authorList>
    </citation>
    <scope>NUCLEOTIDE SEQUENCE [LARGE SCALE GENOMIC DNA]</scope>
    <source>
        <strain evidence="8">LaAM-08-1</strain>
    </source>
</reference>
<dbReference type="EMBL" id="KN838845">
    <property type="protein sequence ID" value="KIJ93413.1"/>
    <property type="molecule type" value="Genomic_DNA"/>
</dbReference>
<feature type="region of interest" description="Disordered" evidence="5">
    <location>
        <begin position="366"/>
        <end position="425"/>
    </location>
</feature>
<evidence type="ECO:0000256" key="5">
    <source>
        <dbReference type="SAM" id="MobiDB-lite"/>
    </source>
</evidence>
<organism evidence="7 8">
    <name type="scientific">Laccaria amethystina LaAM-08-1</name>
    <dbReference type="NCBI Taxonomy" id="1095629"/>
    <lineage>
        <taxon>Eukaryota</taxon>
        <taxon>Fungi</taxon>
        <taxon>Dikarya</taxon>
        <taxon>Basidiomycota</taxon>
        <taxon>Agaricomycotina</taxon>
        <taxon>Agaricomycetes</taxon>
        <taxon>Agaricomycetidae</taxon>
        <taxon>Agaricales</taxon>
        <taxon>Agaricineae</taxon>
        <taxon>Hydnangiaceae</taxon>
        <taxon>Laccaria</taxon>
    </lineage>
</organism>
<keyword evidence="2 6" id="KW-0812">Transmembrane</keyword>
<feature type="transmembrane region" description="Helical" evidence="6">
    <location>
        <begin position="138"/>
        <end position="158"/>
    </location>
</feature>
<feature type="compositionally biased region" description="Low complexity" evidence="5">
    <location>
        <begin position="372"/>
        <end position="382"/>
    </location>
</feature>
<dbReference type="Proteomes" id="UP000054477">
    <property type="component" value="Unassembled WGS sequence"/>
</dbReference>
<dbReference type="SUPFAM" id="SSF81321">
    <property type="entry name" value="Family A G protein-coupled receptor-like"/>
    <property type="match status" value="1"/>
</dbReference>
<evidence type="ECO:0000313" key="8">
    <source>
        <dbReference type="Proteomes" id="UP000054477"/>
    </source>
</evidence>
<evidence type="ECO:0000256" key="1">
    <source>
        <dbReference type="ARBA" id="ARBA00004141"/>
    </source>
</evidence>
<name>A0A0C9WX57_9AGAR</name>
<evidence type="ECO:0000313" key="7">
    <source>
        <dbReference type="EMBL" id="KIJ93413.1"/>
    </source>
</evidence>
<protein>
    <recommendedName>
        <fullName evidence="9">Glucose receptor Git3 N-terminal domain-containing protein</fullName>
    </recommendedName>
</protein>
<feature type="compositionally biased region" description="Polar residues" evidence="5">
    <location>
        <begin position="319"/>
        <end position="328"/>
    </location>
</feature>
<dbReference type="HOGENOM" id="CLU_027149_0_2_1"/>
<feature type="compositionally biased region" description="Gly residues" evidence="5">
    <location>
        <begin position="383"/>
        <end position="392"/>
    </location>
</feature>
<dbReference type="STRING" id="1095629.A0A0C9WX57"/>
<evidence type="ECO:0000256" key="3">
    <source>
        <dbReference type="ARBA" id="ARBA00022989"/>
    </source>
</evidence>
<evidence type="ECO:0000256" key="6">
    <source>
        <dbReference type="SAM" id="Phobius"/>
    </source>
</evidence>
<reference evidence="7 8" key="1">
    <citation type="submission" date="2014-04" db="EMBL/GenBank/DDBJ databases">
        <authorList>
            <consortium name="DOE Joint Genome Institute"/>
            <person name="Kuo A."/>
            <person name="Kohler A."/>
            <person name="Nagy L.G."/>
            <person name="Floudas D."/>
            <person name="Copeland A."/>
            <person name="Barry K.W."/>
            <person name="Cichocki N."/>
            <person name="Veneault-Fourrey C."/>
            <person name="LaButti K."/>
            <person name="Lindquist E.A."/>
            <person name="Lipzen A."/>
            <person name="Lundell T."/>
            <person name="Morin E."/>
            <person name="Murat C."/>
            <person name="Sun H."/>
            <person name="Tunlid A."/>
            <person name="Henrissat B."/>
            <person name="Grigoriev I.V."/>
            <person name="Hibbett D.S."/>
            <person name="Martin F."/>
            <person name="Nordberg H.P."/>
            <person name="Cantor M.N."/>
            <person name="Hua S.X."/>
        </authorList>
    </citation>
    <scope>NUCLEOTIDE SEQUENCE [LARGE SCALE GENOMIC DNA]</scope>
    <source>
        <strain evidence="7 8">LaAM-08-1</strain>
    </source>
</reference>
<sequence length="425" mass="47017">MSTSDSQQFSFGERLGIFFSVQSSILSALSVTVIMIYVLIKSSRRTLSGKSEPSASDSGLFLNLMVADLIQALGNLPSIRWIADAKITQGHLCTAQAALKQVGINGVALTYVISTAIALHTFAILILRWRTPQNLSKFIVLGIWVFTALVVGIPNAVFRHDVYYGADPGSYWCWIVNHYKAEQVVSEYLWVWSTAVALIILYGIMFLVIRGYVIIDEDGVHWHTNVRVHLDLSGGDTEEDRENKKIAKMMLFYPAVYIICVLPNTFSRWFYFSGYTIPYQFTLFASALYALSGLFNLLLFFLTRPDMVIGPGQIELAESPSSTNQNAGHTYPNKYGHLPNRIVEDSDQKGTLPDFDARSLSIDHHSTTLRHSPVPGGLVPRPGTGGSGGGTGYPPTSSALRNEGLFHGRSNSFEEEEEDYGRLPG</sequence>
<feature type="transmembrane region" description="Helical" evidence="6">
    <location>
        <begin position="15"/>
        <end position="40"/>
    </location>
</feature>
<dbReference type="GO" id="GO:0004930">
    <property type="term" value="F:G protein-coupled receptor activity"/>
    <property type="evidence" value="ECO:0007669"/>
    <property type="project" value="InterPro"/>
</dbReference>
<dbReference type="PANTHER" id="PTHR23112">
    <property type="entry name" value="G PROTEIN-COUPLED RECEPTOR 157-RELATED"/>
    <property type="match status" value="1"/>
</dbReference>
<feature type="transmembrane region" description="Helical" evidence="6">
    <location>
        <begin position="277"/>
        <end position="302"/>
    </location>
</feature>
<dbReference type="PANTHER" id="PTHR23112:SF37">
    <property type="entry name" value="G PROTEIN-COUPLED RECEPTOR GPR1"/>
    <property type="match status" value="1"/>
</dbReference>
<keyword evidence="4 6" id="KW-0472">Membrane</keyword>
<dbReference type="CDD" id="cd00637">
    <property type="entry name" value="7tm_classA_rhodopsin-like"/>
    <property type="match status" value="1"/>
</dbReference>
<feature type="transmembrane region" description="Helical" evidence="6">
    <location>
        <begin position="189"/>
        <end position="209"/>
    </location>
</feature>
<gene>
    <name evidence="7" type="ORF">K443DRAFT_684565</name>
</gene>
<feature type="transmembrane region" description="Helical" evidence="6">
    <location>
        <begin position="60"/>
        <end position="83"/>
    </location>
</feature>
<dbReference type="GO" id="GO:0005886">
    <property type="term" value="C:plasma membrane"/>
    <property type="evidence" value="ECO:0007669"/>
    <property type="project" value="TreeGrafter"/>
</dbReference>
<evidence type="ECO:0000256" key="2">
    <source>
        <dbReference type="ARBA" id="ARBA00022692"/>
    </source>
</evidence>
<dbReference type="OrthoDB" id="100006at2759"/>
<feature type="transmembrane region" description="Helical" evidence="6">
    <location>
        <begin position="103"/>
        <end position="126"/>
    </location>
</feature>
<evidence type="ECO:0008006" key="9">
    <source>
        <dbReference type="Google" id="ProtNLM"/>
    </source>
</evidence>
<dbReference type="InterPro" id="IPR000276">
    <property type="entry name" value="GPCR_Rhodpsn"/>
</dbReference>
<feature type="region of interest" description="Disordered" evidence="5">
    <location>
        <begin position="318"/>
        <end position="340"/>
    </location>
</feature>
<dbReference type="AlphaFoldDB" id="A0A0C9WX57"/>
<dbReference type="GO" id="GO:0007189">
    <property type="term" value="P:adenylate cyclase-activating G protein-coupled receptor signaling pathway"/>
    <property type="evidence" value="ECO:0007669"/>
    <property type="project" value="TreeGrafter"/>
</dbReference>
<proteinExistence type="predicted"/>
<feature type="transmembrane region" description="Helical" evidence="6">
    <location>
        <begin position="251"/>
        <end position="271"/>
    </location>
</feature>
<keyword evidence="8" id="KW-1185">Reference proteome</keyword>
<accession>A0A0C9WX57</accession>
<dbReference type="Gene3D" id="1.20.1070.10">
    <property type="entry name" value="Rhodopsin 7-helix transmembrane proteins"/>
    <property type="match status" value="1"/>
</dbReference>
<evidence type="ECO:0000256" key="4">
    <source>
        <dbReference type="ARBA" id="ARBA00023136"/>
    </source>
</evidence>
<dbReference type="Pfam" id="PF00001">
    <property type="entry name" value="7tm_1"/>
    <property type="match status" value="1"/>
</dbReference>
<comment type="subcellular location">
    <subcellularLocation>
        <location evidence="1">Membrane</location>
        <topology evidence="1">Multi-pass membrane protein</topology>
    </subcellularLocation>
</comment>